<name>A0A1G6PUZ9_NIADE</name>
<evidence type="ECO:0000256" key="6">
    <source>
        <dbReference type="ARBA" id="ARBA00022989"/>
    </source>
</evidence>
<evidence type="ECO:0000256" key="3">
    <source>
        <dbReference type="ARBA" id="ARBA00007520"/>
    </source>
</evidence>
<dbReference type="InterPro" id="IPR020846">
    <property type="entry name" value="MFS_dom"/>
</dbReference>
<dbReference type="GO" id="GO:0022857">
    <property type="term" value="F:transmembrane transporter activity"/>
    <property type="evidence" value="ECO:0007669"/>
    <property type="project" value="InterPro"/>
</dbReference>
<feature type="transmembrane region" description="Helical" evidence="8">
    <location>
        <begin position="308"/>
        <end position="328"/>
    </location>
</feature>
<dbReference type="InterPro" id="IPR001958">
    <property type="entry name" value="Tet-R_TetA/multi-R_MdtG-like"/>
</dbReference>
<dbReference type="OrthoDB" id="9793283at2"/>
<dbReference type="SUPFAM" id="SSF103473">
    <property type="entry name" value="MFS general substrate transporter"/>
    <property type="match status" value="1"/>
</dbReference>
<proteinExistence type="inferred from homology"/>
<dbReference type="PRINTS" id="PR01035">
    <property type="entry name" value="TCRTETA"/>
</dbReference>
<dbReference type="PANTHER" id="PTHR23504:SF15">
    <property type="entry name" value="MAJOR FACILITATOR SUPERFAMILY (MFS) PROFILE DOMAIN-CONTAINING PROTEIN"/>
    <property type="match status" value="1"/>
</dbReference>
<comment type="subcellular location">
    <subcellularLocation>
        <location evidence="2">Membrane</location>
        <topology evidence="2">Multi-pass membrane protein</topology>
    </subcellularLocation>
</comment>
<dbReference type="GO" id="GO:0016020">
    <property type="term" value="C:membrane"/>
    <property type="evidence" value="ECO:0007669"/>
    <property type="project" value="UniProtKB-SubCell"/>
</dbReference>
<feature type="transmembrane region" description="Helical" evidence="8">
    <location>
        <begin position="104"/>
        <end position="125"/>
    </location>
</feature>
<dbReference type="Gene3D" id="1.20.1250.20">
    <property type="entry name" value="MFS general substrate transporter like domains"/>
    <property type="match status" value="1"/>
</dbReference>
<dbReference type="Proteomes" id="UP000198757">
    <property type="component" value="Unassembled WGS sequence"/>
</dbReference>
<evidence type="ECO:0000256" key="5">
    <source>
        <dbReference type="ARBA" id="ARBA00022692"/>
    </source>
</evidence>
<keyword evidence="4" id="KW-0813">Transport</keyword>
<reference evidence="11" key="1">
    <citation type="submission" date="2016-10" db="EMBL/GenBank/DDBJ databases">
        <authorList>
            <person name="Varghese N."/>
            <person name="Submissions S."/>
        </authorList>
    </citation>
    <scope>NUCLEOTIDE SEQUENCE [LARGE SCALE GENOMIC DNA]</scope>
    <source>
        <strain evidence="11">DSM 25811 / CCM 8410 / LMG 26954 / E90</strain>
    </source>
</reference>
<feature type="transmembrane region" description="Helical" evidence="8">
    <location>
        <begin position="137"/>
        <end position="161"/>
    </location>
</feature>
<dbReference type="STRING" id="1285928.SAMN04487894_104151"/>
<feature type="domain" description="Major facilitator superfamily (MFS) profile" evidence="9">
    <location>
        <begin position="8"/>
        <end position="403"/>
    </location>
</feature>
<sequence>MKQSRNAAIGFIFITMTIDVIGFGLIIPVMPKLIAELKHISISEASIYGGDLLALYAVMQLLFSPFMGNLSDRFGRRPVLLLSLLGFCFDYLILAFAHTYSLLVVGRILSGITGASFTTATAYIADISTNENRAKNFGLIGAAFGLGFVIGPALGGLLSVWGLRAPFFAAAGLCLLNFLYGYFVLPESLKPENRRPFNWLKANPVGSLLLFLKYPGILGLVLCFFFIFLGGHAVQSNWSYFTMDQFKWSEKEVGISLAIVGVLVGVVQGVLIRYTSPRLGNEKSAYTGLFFYAFGMILFAFATRSWMMYAFLVPYCMGGIAGPALQALITNQVPANEQGALQGGLNCIMSLTSIIGPLMMTRTFYFFSHEQAPVYFPGAPFVLGAALMLISAVMAYYMLHVKKKRAPVS</sequence>
<dbReference type="RefSeq" id="WP_090389773.1">
    <property type="nucleotide sequence ID" value="NZ_FMZO01000004.1"/>
</dbReference>
<evidence type="ECO:0000256" key="2">
    <source>
        <dbReference type="ARBA" id="ARBA00004141"/>
    </source>
</evidence>
<feature type="transmembrane region" description="Helical" evidence="8">
    <location>
        <begin position="79"/>
        <end position="98"/>
    </location>
</feature>
<dbReference type="CDD" id="cd17388">
    <property type="entry name" value="MFS_TetA"/>
    <property type="match status" value="1"/>
</dbReference>
<keyword evidence="5 8" id="KW-0812">Transmembrane</keyword>
<dbReference type="PROSITE" id="PS00216">
    <property type="entry name" value="SUGAR_TRANSPORT_1"/>
    <property type="match status" value="1"/>
</dbReference>
<comment type="similarity">
    <text evidence="3">Belongs to the major facilitator superfamily. TCR/Tet family.</text>
</comment>
<protein>
    <submittedName>
        <fullName evidence="10">MFS transporter, DHA1 family, tetracycline resistance protein</fullName>
    </submittedName>
</protein>
<feature type="transmembrane region" description="Helical" evidence="8">
    <location>
        <begin position="379"/>
        <end position="399"/>
    </location>
</feature>
<evidence type="ECO:0000256" key="4">
    <source>
        <dbReference type="ARBA" id="ARBA00022448"/>
    </source>
</evidence>
<accession>A0A1G6PUZ9</accession>
<feature type="transmembrane region" description="Helical" evidence="8">
    <location>
        <begin position="206"/>
        <end position="233"/>
    </location>
</feature>
<evidence type="ECO:0000259" key="9">
    <source>
        <dbReference type="PROSITE" id="PS50850"/>
    </source>
</evidence>
<evidence type="ECO:0000313" key="10">
    <source>
        <dbReference type="EMBL" id="SDC83185.1"/>
    </source>
</evidence>
<dbReference type="EMBL" id="FMZO01000004">
    <property type="protein sequence ID" value="SDC83185.1"/>
    <property type="molecule type" value="Genomic_DNA"/>
</dbReference>
<feature type="transmembrane region" description="Helical" evidence="8">
    <location>
        <begin position="284"/>
        <end position="302"/>
    </location>
</feature>
<dbReference type="PANTHER" id="PTHR23504">
    <property type="entry name" value="MAJOR FACILITATOR SUPERFAMILY DOMAIN-CONTAINING PROTEIN 10"/>
    <property type="match status" value="1"/>
</dbReference>
<evidence type="ECO:0000256" key="8">
    <source>
        <dbReference type="SAM" id="Phobius"/>
    </source>
</evidence>
<comment type="function">
    <text evidence="1">Resistance to tetracycline by an active tetracycline efflux. This is an energy-dependent process that decreases the accumulation of the antibiotic in whole cells. This protein functions as a metal-tetracycline/H(+) antiporter.</text>
</comment>
<evidence type="ECO:0000256" key="7">
    <source>
        <dbReference type="ARBA" id="ARBA00023136"/>
    </source>
</evidence>
<feature type="transmembrane region" description="Helical" evidence="8">
    <location>
        <begin position="167"/>
        <end position="185"/>
    </location>
</feature>
<keyword evidence="6 8" id="KW-1133">Transmembrane helix</keyword>
<feature type="transmembrane region" description="Helical" evidence="8">
    <location>
        <begin position="47"/>
        <end position="67"/>
    </location>
</feature>
<dbReference type="InterPro" id="IPR005829">
    <property type="entry name" value="Sugar_transporter_CS"/>
</dbReference>
<gene>
    <name evidence="10" type="ORF">SAMN04487894_104151</name>
</gene>
<evidence type="ECO:0000313" key="11">
    <source>
        <dbReference type="Proteomes" id="UP000198757"/>
    </source>
</evidence>
<dbReference type="Pfam" id="PF07690">
    <property type="entry name" value="MFS_1"/>
    <property type="match status" value="1"/>
</dbReference>
<organism evidence="10 11">
    <name type="scientific">Niabella drilacis (strain DSM 25811 / CCM 8410 / CCUG 62505 / LMG 26954 / E90)</name>
    <dbReference type="NCBI Taxonomy" id="1285928"/>
    <lineage>
        <taxon>Bacteria</taxon>
        <taxon>Pseudomonadati</taxon>
        <taxon>Bacteroidota</taxon>
        <taxon>Chitinophagia</taxon>
        <taxon>Chitinophagales</taxon>
        <taxon>Chitinophagaceae</taxon>
        <taxon>Niabella</taxon>
    </lineage>
</organism>
<dbReference type="InterPro" id="IPR011701">
    <property type="entry name" value="MFS"/>
</dbReference>
<evidence type="ECO:0000256" key="1">
    <source>
        <dbReference type="ARBA" id="ARBA00003279"/>
    </source>
</evidence>
<dbReference type="InterPro" id="IPR036259">
    <property type="entry name" value="MFS_trans_sf"/>
</dbReference>
<dbReference type="AlphaFoldDB" id="A0A1G6PUZ9"/>
<keyword evidence="11" id="KW-1185">Reference proteome</keyword>
<feature type="transmembrane region" description="Helical" evidence="8">
    <location>
        <begin position="253"/>
        <end position="272"/>
    </location>
</feature>
<feature type="transmembrane region" description="Helical" evidence="8">
    <location>
        <begin position="7"/>
        <end position="27"/>
    </location>
</feature>
<feature type="transmembrane region" description="Helical" evidence="8">
    <location>
        <begin position="340"/>
        <end position="359"/>
    </location>
</feature>
<keyword evidence="7 8" id="KW-0472">Membrane</keyword>
<dbReference type="PROSITE" id="PS50850">
    <property type="entry name" value="MFS"/>
    <property type="match status" value="1"/>
</dbReference>